<dbReference type="PANTHER" id="PTHR11603:SF132">
    <property type="entry name" value="C2H2-TYPE DOMAIN-CONTAINING PROTEIN"/>
    <property type="match status" value="1"/>
</dbReference>
<dbReference type="PANTHER" id="PTHR11603">
    <property type="entry name" value="AAA FAMILY ATPASE"/>
    <property type="match status" value="1"/>
</dbReference>
<dbReference type="EMBL" id="JAPDRK010000004">
    <property type="protein sequence ID" value="KAJ9613529.1"/>
    <property type="molecule type" value="Genomic_DNA"/>
</dbReference>
<organism evidence="4 5">
    <name type="scientific">Cladophialophora chaetospira</name>
    <dbReference type="NCBI Taxonomy" id="386627"/>
    <lineage>
        <taxon>Eukaryota</taxon>
        <taxon>Fungi</taxon>
        <taxon>Dikarya</taxon>
        <taxon>Ascomycota</taxon>
        <taxon>Pezizomycotina</taxon>
        <taxon>Eurotiomycetes</taxon>
        <taxon>Chaetothyriomycetidae</taxon>
        <taxon>Chaetothyriales</taxon>
        <taxon>Herpotrichiellaceae</taxon>
        <taxon>Cladophialophora</taxon>
    </lineage>
</organism>
<comment type="pathway">
    <text evidence="2">Porphyrin-containing compound metabolism.</text>
</comment>
<dbReference type="AlphaFoldDB" id="A0AA38XHI6"/>
<gene>
    <name evidence="4" type="ORF">H2200_003471</name>
</gene>
<evidence type="ECO:0000313" key="4">
    <source>
        <dbReference type="EMBL" id="KAJ9613529.1"/>
    </source>
</evidence>
<dbReference type="GO" id="GO:0016851">
    <property type="term" value="F:magnesium chelatase activity"/>
    <property type="evidence" value="ECO:0007669"/>
    <property type="project" value="UniProtKB-EC"/>
</dbReference>
<feature type="domain" description="ChlI/MoxR AAA lid" evidence="3">
    <location>
        <begin position="300"/>
        <end position="352"/>
    </location>
</feature>
<dbReference type="Pfam" id="PF17863">
    <property type="entry name" value="AAA_lid_2"/>
    <property type="match status" value="1"/>
</dbReference>
<dbReference type="Proteomes" id="UP001172673">
    <property type="component" value="Unassembled WGS sequence"/>
</dbReference>
<evidence type="ECO:0000256" key="2">
    <source>
        <dbReference type="ARBA" id="ARBA00023444"/>
    </source>
</evidence>
<comment type="caution">
    <text evidence="4">The sequence shown here is derived from an EMBL/GenBank/DDBJ whole genome shotgun (WGS) entry which is preliminary data.</text>
</comment>
<accession>A0AA38XHI6</accession>
<proteinExistence type="predicted"/>
<evidence type="ECO:0000313" key="5">
    <source>
        <dbReference type="Proteomes" id="UP001172673"/>
    </source>
</evidence>
<reference evidence="4" key="1">
    <citation type="submission" date="2022-10" db="EMBL/GenBank/DDBJ databases">
        <title>Culturing micro-colonial fungi from biological soil crusts in the Mojave desert and describing Neophaeococcomyces mojavensis, and introducing the new genera and species Taxawa tesnikishii.</title>
        <authorList>
            <person name="Kurbessoian T."/>
            <person name="Stajich J.E."/>
        </authorList>
    </citation>
    <scope>NUCLEOTIDE SEQUENCE</scope>
    <source>
        <strain evidence="4">TK_41</strain>
    </source>
</reference>
<protein>
    <recommendedName>
        <fullName evidence="1">magnesium chelatase</fullName>
        <ecNumber evidence="1">6.6.1.1</ecNumber>
    </recommendedName>
</protein>
<evidence type="ECO:0000256" key="1">
    <source>
        <dbReference type="ARBA" id="ARBA00012825"/>
    </source>
</evidence>
<dbReference type="Gene3D" id="1.10.8.80">
    <property type="entry name" value="Magnesium chelatase subunit I, C-Terminal domain"/>
    <property type="match status" value="1"/>
</dbReference>
<dbReference type="InterPro" id="IPR052041">
    <property type="entry name" value="Nucleic_acid_metab_PIN/TRAM"/>
</dbReference>
<keyword evidence="5" id="KW-1185">Reference proteome</keyword>
<sequence>MDSVQAFQDHVDDLTDLELAVLLSLVAQHHCMVVAGDDLLDDLASELALIVRDMFNLSYIILDRDDLQSVDAFGAAILDEDNNDPDEPENDADASLGKVRISFLVFDSRSKHFQPAMLNSQLAAVDFRYPSSSLLEGAKLDTRKVVNVVIAKGFNFAHEDVQIQALELIRKRRIYSRTTVHPAPNVFLLLPLVAASSKHIRLIKHLNDRIFISHSHSPEDGFPNLEELDEIGHSEDHDSSYSYSRSPSARRQEMIASRRIDAKLIQQLRAQGQATTITPEIRRYLQDVVAFLRMERGVDDGVSPYATTLFLALAKYLAPFHGIDYVTPSLVALAAKKVYPHRIIMATPSRERSTQYGTDLSLAHDLVIDLDQDKVIQAVLDTVECPV</sequence>
<name>A0AA38XHI6_9EURO</name>
<dbReference type="InterPro" id="IPR041628">
    <property type="entry name" value="ChlI/MoxR_AAA_lid"/>
</dbReference>
<evidence type="ECO:0000259" key="3">
    <source>
        <dbReference type="Pfam" id="PF17863"/>
    </source>
</evidence>
<dbReference type="EC" id="6.6.1.1" evidence="1"/>